<dbReference type="KEGG" id="kqi:F1D05_13265"/>
<dbReference type="Proteomes" id="UP000515563">
    <property type="component" value="Chromosome"/>
</dbReference>
<dbReference type="InterPro" id="IPR013324">
    <property type="entry name" value="RNA_pol_sigma_r3/r4-like"/>
</dbReference>
<proteinExistence type="predicted"/>
<dbReference type="AlphaFoldDB" id="A0A7G6WXI6"/>
<dbReference type="GO" id="GO:0003700">
    <property type="term" value="F:DNA-binding transcription factor activity"/>
    <property type="evidence" value="ECO:0007669"/>
    <property type="project" value="InterPro"/>
</dbReference>
<dbReference type="SUPFAM" id="SSF88659">
    <property type="entry name" value="Sigma3 and sigma4 domains of RNA polymerase sigma factors"/>
    <property type="match status" value="1"/>
</dbReference>
<evidence type="ECO:0000313" key="2">
    <source>
        <dbReference type="EMBL" id="QNE18701.1"/>
    </source>
</evidence>
<dbReference type="Pfam" id="PF04545">
    <property type="entry name" value="Sigma70_r4"/>
    <property type="match status" value="1"/>
</dbReference>
<reference evidence="2 3" key="2">
    <citation type="journal article" date="2020" name="Microbiol. Resour. Announc.">
        <title>Antarctic desert soil bacteria exhibit high novel natural product potential, evaluated through long-read genome sequencing and comparative genomics.</title>
        <authorList>
            <person name="Benaud N."/>
            <person name="Edwards R.J."/>
            <person name="Amos T.G."/>
            <person name="D'Agostino P.M."/>
            <person name="Gutierrez-Chavez C."/>
            <person name="Montgomery K."/>
            <person name="Nicetic I."/>
            <person name="Ferrari B.C."/>
        </authorList>
    </citation>
    <scope>NUCLEOTIDE SEQUENCE [LARGE SCALE GENOMIC DNA]</scope>
    <source>
        <strain evidence="2 3">SPB151</strain>
    </source>
</reference>
<organism evidence="2 3">
    <name type="scientific">Kribbella qitaiheensis</name>
    <dbReference type="NCBI Taxonomy" id="1544730"/>
    <lineage>
        <taxon>Bacteria</taxon>
        <taxon>Bacillati</taxon>
        <taxon>Actinomycetota</taxon>
        <taxon>Actinomycetes</taxon>
        <taxon>Propionibacteriales</taxon>
        <taxon>Kribbellaceae</taxon>
        <taxon>Kribbella</taxon>
    </lineage>
</organism>
<reference evidence="3" key="1">
    <citation type="submission" date="2019-09" db="EMBL/GenBank/DDBJ databases">
        <title>Antimicrobial potential of Antarctic Bacteria.</title>
        <authorList>
            <person name="Benaud N."/>
            <person name="Edwards R.J."/>
            <person name="Ferrari B.C."/>
        </authorList>
    </citation>
    <scope>NUCLEOTIDE SEQUENCE [LARGE SCALE GENOMIC DNA]</scope>
    <source>
        <strain evidence="3">SPB151</strain>
    </source>
</reference>
<dbReference type="Gene3D" id="1.10.10.10">
    <property type="entry name" value="Winged helix-like DNA-binding domain superfamily/Winged helix DNA-binding domain"/>
    <property type="match status" value="1"/>
</dbReference>
<evidence type="ECO:0000313" key="3">
    <source>
        <dbReference type="Proteomes" id="UP000515563"/>
    </source>
</evidence>
<evidence type="ECO:0000259" key="1">
    <source>
        <dbReference type="Pfam" id="PF04545"/>
    </source>
</evidence>
<name>A0A7G6WXI6_9ACTN</name>
<dbReference type="PRINTS" id="PR00046">
    <property type="entry name" value="SIGMA70FCT"/>
</dbReference>
<feature type="domain" description="RNA polymerase sigma-70 region 4" evidence="1">
    <location>
        <begin position="253"/>
        <end position="298"/>
    </location>
</feature>
<dbReference type="InterPro" id="IPR000943">
    <property type="entry name" value="RNA_pol_sigma70"/>
</dbReference>
<dbReference type="InterPro" id="IPR036388">
    <property type="entry name" value="WH-like_DNA-bd_sf"/>
</dbReference>
<protein>
    <recommendedName>
        <fullName evidence="1">RNA polymerase sigma-70 region 4 domain-containing protein</fullName>
    </recommendedName>
</protein>
<dbReference type="InterPro" id="IPR007630">
    <property type="entry name" value="RNA_pol_sigma70_r4"/>
</dbReference>
<keyword evidence="3" id="KW-1185">Reference proteome</keyword>
<accession>A0A7G6WXI6</accession>
<dbReference type="RefSeq" id="WP_185447999.1">
    <property type="nucleotide sequence ID" value="NZ_CP043661.1"/>
</dbReference>
<dbReference type="CDD" id="cd06171">
    <property type="entry name" value="Sigma70_r4"/>
    <property type="match status" value="1"/>
</dbReference>
<sequence length="753" mass="80812">MTNDSVDGSGAISWLDAFPWIQAAAGSEALLDGSGKPWWDDSIVESGPIRQTGLGQVSNLALERLNRWTVSQIFPGLPPGKALPQILSSTRARNAAARQGYKTTGDLFGLELGDILRWPQIGIGTVDSMLQSLASVATQLPAFLNAPQAPDDETDLIFFAGDLSGSDFSEPIIDKAQLGAPWSDAITDDLRTIATWYVAMGIPDAYLVADGLPPWAPADVIKAKERVCLLGSGDLLDPAEAELNAAALLQDRIATLDARTQFVLAHRFFADQPETLDELGQSLGVTRERVRQIEAKARAVMVGFLDSARLTDVAASVRELVSTVLPLSGLIQLVPALGSLVEAVNQPAWRVLDRLDDQYEIEDGWCAVPTIDGAVAATLTALQEVVNQHGVADLHDLPHLNAHLPDAAGRDALRSWLAYCGCTLDGDYVLTRVQTVADRAAAILSITGSPLASEEIHDRLGVERSMNSLKNALASDDRFKRVDRDSWALAEWGMESYEGVRALIRGELSRAGGRLALDALIERITGRYSVTASSVTAYASALPFEVKNGTVQIAAGNRQIKKSPEATRRLYRRAAEWLYRVHITKEHARGSGSVAPIAIATILDLQHGSTVYLPSQPGQQTVSWVGAQPTFGSIRRLLIAQDIEIDADVFMVLGDDGAFRIERIDTAAGDTLSMALALTGCPASGATDPRVDLALAIGLPEESPVASVIGGYRERGDTDIADLLIQVRTTLEVGNSPERPTHNAAVDEILDLL</sequence>
<dbReference type="EMBL" id="CP043661">
    <property type="protein sequence ID" value="QNE18701.1"/>
    <property type="molecule type" value="Genomic_DNA"/>
</dbReference>
<gene>
    <name evidence="2" type="ORF">F1D05_13265</name>
</gene>
<dbReference type="GO" id="GO:0006352">
    <property type="term" value="P:DNA-templated transcription initiation"/>
    <property type="evidence" value="ECO:0007669"/>
    <property type="project" value="InterPro"/>
</dbReference>